<dbReference type="InterPro" id="IPR010982">
    <property type="entry name" value="Lambda_DNA-bd_dom_sf"/>
</dbReference>
<keyword evidence="3" id="KW-1185">Reference proteome</keyword>
<dbReference type="InterPro" id="IPR001387">
    <property type="entry name" value="Cro/C1-type_HTH"/>
</dbReference>
<accession>A0A4S8NIU0</accession>
<dbReference type="OrthoDB" id="4868097at2"/>
<sequence length="120" mass="13266">MDDRPPRGTDLRGLRQRAGLTQAEMAGRLGIAASVLSAYEKGRREPRVDIFFKAVEVAGFHVDYVAKTQHRPRLWTVPNAQEKAQVLLLVCATAQALPQRDRGPLLFPPFRTLTEAASTG</sequence>
<dbReference type="Gene3D" id="1.10.260.40">
    <property type="entry name" value="lambda repressor-like DNA-binding domains"/>
    <property type="match status" value="1"/>
</dbReference>
<dbReference type="PROSITE" id="PS50943">
    <property type="entry name" value="HTH_CROC1"/>
    <property type="match status" value="1"/>
</dbReference>
<name>A0A4S8NIU0_9ACTN</name>
<evidence type="ECO:0000259" key="1">
    <source>
        <dbReference type="PROSITE" id="PS50943"/>
    </source>
</evidence>
<organism evidence="2 3">
    <name type="scientific">Nocardioides caeni</name>
    <dbReference type="NCBI Taxonomy" id="574700"/>
    <lineage>
        <taxon>Bacteria</taxon>
        <taxon>Bacillati</taxon>
        <taxon>Actinomycetota</taxon>
        <taxon>Actinomycetes</taxon>
        <taxon>Propionibacteriales</taxon>
        <taxon>Nocardioidaceae</taxon>
        <taxon>Nocardioides</taxon>
    </lineage>
</organism>
<dbReference type="Pfam" id="PF01381">
    <property type="entry name" value="HTH_3"/>
    <property type="match status" value="1"/>
</dbReference>
<feature type="domain" description="HTH cro/C1-type" evidence="1">
    <location>
        <begin position="11"/>
        <end position="65"/>
    </location>
</feature>
<dbReference type="GO" id="GO:0003677">
    <property type="term" value="F:DNA binding"/>
    <property type="evidence" value="ECO:0007669"/>
    <property type="project" value="InterPro"/>
</dbReference>
<evidence type="ECO:0000313" key="3">
    <source>
        <dbReference type="Proteomes" id="UP000307087"/>
    </source>
</evidence>
<dbReference type="CDD" id="cd00093">
    <property type="entry name" value="HTH_XRE"/>
    <property type="match status" value="1"/>
</dbReference>
<proteinExistence type="predicted"/>
<gene>
    <name evidence="2" type="ORF">E9934_07430</name>
</gene>
<reference evidence="2 3" key="1">
    <citation type="journal article" date="2009" name="Int. J. Syst. Evol. Microbiol.">
        <title>Nocardioides caeni sp. nov., isolated from wastewater.</title>
        <authorList>
            <person name="Yoon J.H."/>
            <person name="Kang S.J."/>
            <person name="Park S."/>
            <person name="Kim W."/>
            <person name="Oh T.K."/>
        </authorList>
    </citation>
    <scope>NUCLEOTIDE SEQUENCE [LARGE SCALE GENOMIC DNA]</scope>
    <source>
        <strain evidence="2 3">DSM 23134</strain>
    </source>
</reference>
<dbReference type="Proteomes" id="UP000307087">
    <property type="component" value="Unassembled WGS sequence"/>
</dbReference>
<dbReference type="EMBL" id="STGW01000003">
    <property type="protein sequence ID" value="THV16195.1"/>
    <property type="molecule type" value="Genomic_DNA"/>
</dbReference>
<evidence type="ECO:0000313" key="2">
    <source>
        <dbReference type="EMBL" id="THV16195.1"/>
    </source>
</evidence>
<protein>
    <submittedName>
        <fullName evidence="2">Helix-turn-helix transcriptional regulator</fullName>
    </submittedName>
</protein>
<dbReference type="AlphaFoldDB" id="A0A4S8NIU0"/>
<dbReference type="SMART" id="SM00530">
    <property type="entry name" value="HTH_XRE"/>
    <property type="match status" value="1"/>
</dbReference>
<dbReference type="SUPFAM" id="SSF47413">
    <property type="entry name" value="lambda repressor-like DNA-binding domains"/>
    <property type="match status" value="1"/>
</dbReference>
<comment type="caution">
    <text evidence="2">The sequence shown here is derived from an EMBL/GenBank/DDBJ whole genome shotgun (WGS) entry which is preliminary data.</text>
</comment>